<dbReference type="STRING" id="59895.A0A103YI93"/>
<evidence type="ECO:0000313" key="1">
    <source>
        <dbReference type="EMBL" id="KVI09582.1"/>
    </source>
</evidence>
<organism evidence="1 2">
    <name type="scientific">Cynara cardunculus var. scolymus</name>
    <name type="common">Globe artichoke</name>
    <name type="synonym">Cynara scolymus</name>
    <dbReference type="NCBI Taxonomy" id="59895"/>
    <lineage>
        <taxon>Eukaryota</taxon>
        <taxon>Viridiplantae</taxon>
        <taxon>Streptophyta</taxon>
        <taxon>Embryophyta</taxon>
        <taxon>Tracheophyta</taxon>
        <taxon>Spermatophyta</taxon>
        <taxon>Magnoliopsida</taxon>
        <taxon>eudicotyledons</taxon>
        <taxon>Gunneridae</taxon>
        <taxon>Pentapetalae</taxon>
        <taxon>asterids</taxon>
        <taxon>campanulids</taxon>
        <taxon>Asterales</taxon>
        <taxon>Asteraceae</taxon>
        <taxon>Carduoideae</taxon>
        <taxon>Cardueae</taxon>
        <taxon>Carduinae</taxon>
        <taxon>Cynara</taxon>
    </lineage>
</organism>
<name>A0A103YI93_CYNCS</name>
<dbReference type="Proteomes" id="UP000243975">
    <property type="component" value="Unassembled WGS sequence"/>
</dbReference>
<evidence type="ECO:0000313" key="2">
    <source>
        <dbReference type="Proteomes" id="UP000243975"/>
    </source>
</evidence>
<accession>A0A103YI93</accession>
<dbReference type="Gramene" id="KVI09582">
    <property type="protein sequence ID" value="KVI09582"/>
    <property type="gene ID" value="Ccrd_012035"/>
</dbReference>
<proteinExistence type="predicted"/>
<keyword evidence="2" id="KW-1185">Reference proteome</keyword>
<sequence>MDYMMDIEEGTSPVLALKRCHTMRRKAVIREKKRKEMKLDDESKEVVVFEDLGADYLEEILSLSESSCSW</sequence>
<dbReference type="AlphaFoldDB" id="A0A103YI93"/>
<reference evidence="1 2" key="1">
    <citation type="journal article" date="2016" name="Sci. Rep.">
        <title>The genome sequence of the outbreeding globe artichoke constructed de novo incorporating a phase-aware low-pass sequencing strategy of F1 progeny.</title>
        <authorList>
            <person name="Scaglione D."/>
            <person name="Reyes-Chin-Wo S."/>
            <person name="Acquadro A."/>
            <person name="Froenicke L."/>
            <person name="Portis E."/>
            <person name="Beitel C."/>
            <person name="Tirone M."/>
            <person name="Mauro R."/>
            <person name="Lo Monaco A."/>
            <person name="Mauromicale G."/>
            <person name="Faccioli P."/>
            <person name="Cattivelli L."/>
            <person name="Rieseberg L."/>
            <person name="Michelmore R."/>
            <person name="Lanteri S."/>
        </authorList>
    </citation>
    <scope>NUCLEOTIDE SEQUENCE [LARGE SCALE GENOMIC DNA]</scope>
    <source>
        <strain evidence="1">2C</strain>
    </source>
</reference>
<comment type="caution">
    <text evidence="1">The sequence shown here is derived from an EMBL/GenBank/DDBJ whole genome shotgun (WGS) entry which is preliminary data.</text>
</comment>
<protein>
    <submittedName>
        <fullName evidence="1">Uncharacterized protein</fullName>
    </submittedName>
</protein>
<gene>
    <name evidence="1" type="ORF">Ccrd_012035</name>
</gene>
<dbReference type="EMBL" id="LEKV01001053">
    <property type="protein sequence ID" value="KVI09582.1"/>
    <property type="molecule type" value="Genomic_DNA"/>
</dbReference>